<feature type="non-terminal residue" evidence="2">
    <location>
        <position position="1"/>
    </location>
</feature>
<dbReference type="AlphaFoldDB" id="A0A3M7KUX7"/>
<dbReference type="Proteomes" id="UP000279271">
    <property type="component" value="Unassembled WGS sequence"/>
</dbReference>
<feature type="compositionally biased region" description="Pro residues" evidence="1">
    <location>
        <begin position="91"/>
        <end position="125"/>
    </location>
</feature>
<organism evidence="2 3">
    <name type="scientific">Auxenochlorella protothecoides</name>
    <name type="common">Green microalga</name>
    <name type="synonym">Chlorella protothecoides</name>
    <dbReference type="NCBI Taxonomy" id="3075"/>
    <lineage>
        <taxon>Eukaryota</taxon>
        <taxon>Viridiplantae</taxon>
        <taxon>Chlorophyta</taxon>
        <taxon>core chlorophytes</taxon>
        <taxon>Trebouxiophyceae</taxon>
        <taxon>Chlorellales</taxon>
        <taxon>Chlorellaceae</taxon>
        <taxon>Auxenochlorella</taxon>
    </lineage>
</organism>
<evidence type="ECO:0000256" key="1">
    <source>
        <dbReference type="SAM" id="MobiDB-lite"/>
    </source>
</evidence>
<dbReference type="PRINTS" id="PR01217">
    <property type="entry name" value="PRICHEXTENSN"/>
</dbReference>
<sequence length="301" mass="31385">VSMALCHPVGKDQYCMASLGLSQSLSTGTLQLYWDVDGTTAIGATFASAGTGASHTDGPFSSVASGVVATYTDAGGELVATSSMAPVPFNVPPPPSPPPHPPPSPPPPPPPSPPPGSPPPPPPPDLAILSAWCEDDSTSFDPGDYAACSMVVAGNLVTGVGSLDIGFKWEGRQTPDTATVAVAGPTTSYTRRNMFHLGDLTEGWVWYTDGTGHQFPAVTVVISGPYQPDVGIFRLDWYYDEARSVLGPPFEPQGFLTTQTETVSSTPHSVLPRYTDPDGVTQYLPGFALFFTNAPPPPSPA</sequence>
<reference evidence="3" key="1">
    <citation type="journal article" date="2018" name="Algal Res.">
        <title>Characterization of plant carbon substrate utilization by Auxenochlorella protothecoides.</title>
        <authorList>
            <person name="Vogler B.W."/>
            <person name="Starkenburg S.R."/>
            <person name="Sudasinghe N."/>
            <person name="Schambach J.Y."/>
            <person name="Rollin J.A."/>
            <person name="Pattathil S."/>
            <person name="Barry A.N."/>
        </authorList>
    </citation>
    <scope>NUCLEOTIDE SEQUENCE [LARGE SCALE GENOMIC DNA]</scope>
    <source>
        <strain evidence="3">UTEX 25</strain>
    </source>
</reference>
<feature type="region of interest" description="Disordered" evidence="1">
    <location>
        <begin position="91"/>
        <end position="126"/>
    </location>
</feature>
<accession>A0A3M7KUX7</accession>
<protein>
    <submittedName>
        <fullName evidence="2">Uncharacterized protein</fullName>
    </submittedName>
</protein>
<dbReference type="EMBL" id="QOKY01000179">
    <property type="protein sequence ID" value="RMZ54348.1"/>
    <property type="molecule type" value="Genomic_DNA"/>
</dbReference>
<gene>
    <name evidence="2" type="ORF">APUTEX25_001924</name>
</gene>
<name>A0A3M7KUX7_AUXPR</name>
<evidence type="ECO:0000313" key="2">
    <source>
        <dbReference type="EMBL" id="RMZ54348.1"/>
    </source>
</evidence>
<evidence type="ECO:0000313" key="3">
    <source>
        <dbReference type="Proteomes" id="UP000279271"/>
    </source>
</evidence>
<proteinExistence type="predicted"/>
<comment type="caution">
    <text evidence="2">The sequence shown here is derived from an EMBL/GenBank/DDBJ whole genome shotgun (WGS) entry which is preliminary data.</text>
</comment>